<gene>
    <name evidence="8" type="ORF">UC8_36510</name>
</gene>
<dbReference type="Pfam" id="PF00288">
    <property type="entry name" value="GHMP_kinases_N"/>
    <property type="match status" value="1"/>
</dbReference>
<keyword evidence="9" id="KW-1185">Reference proteome</keyword>
<dbReference type="EMBL" id="CP042914">
    <property type="protein sequence ID" value="QEG41625.1"/>
    <property type="molecule type" value="Genomic_DNA"/>
</dbReference>
<dbReference type="Proteomes" id="UP000325286">
    <property type="component" value="Chromosome"/>
</dbReference>
<keyword evidence="3" id="KW-0547">Nucleotide-binding</keyword>
<evidence type="ECO:0000313" key="8">
    <source>
        <dbReference type="EMBL" id="QEG41625.1"/>
    </source>
</evidence>
<protein>
    <submittedName>
        <fullName evidence="8">Uncharacterized protein</fullName>
    </submittedName>
</protein>
<dbReference type="InterPro" id="IPR004422">
    <property type="entry name" value="RFAP_synthase"/>
</dbReference>
<keyword evidence="4" id="KW-0418">Kinase</keyword>
<evidence type="ECO:0000256" key="3">
    <source>
        <dbReference type="ARBA" id="ARBA00022741"/>
    </source>
</evidence>
<dbReference type="SUPFAM" id="SSF54211">
    <property type="entry name" value="Ribosomal protein S5 domain 2-like"/>
    <property type="match status" value="1"/>
</dbReference>
<dbReference type="GO" id="GO:0008652">
    <property type="term" value="P:amino acid biosynthetic process"/>
    <property type="evidence" value="ECO:0007669"/>
    <property type="project" value="UniProtKB-KW"/>
</dbReference>
<organism evidence="8 9">
    <name type="scientific">Roseimaritima ulvae</name>
    <dbReference type="NCBI Taxonomy" id="980254"/>
    <lineage>
        <taxon>Bacteria</taxon>
        <taxon>Pseudomonadati</taxon>
        <taxon>Planctomycetota</taxon>
        <taxon>Planctomycetia</taxon>
        <taxon>Pirellulales</taxon>
        <taxon>Pirellulaceae</taxon>
        <taxon>Roseimaritima</taxon>
    </lineage>
</organism>
<keyword evidence="5" id="KW-0067">ATP-binding</keyword>
<dbReference type="KEGG" id="rul:UC8_36510"/>
<keyword evidence="2" id="KW-0808">Transferase</keyword>
<evidence type="ECO:0000313" key="9">
    <source>
        <dbReference type="Proteomes" id="UP000325286"/>
    </source>
</evidence>
<proteinExistence type="predicted"/>
<dbReference type="GO" id="GO:0005524">
    <property type="term" value="F:ATP binding"/>
    <property type="evidence" value="ECO:0007669"/>
    <property type="project" value="UniProtKB-KW"/>
</dbReference>
<evidence type="ECO:0000259" key="7">
    <source>
        <dbReference type="Pfam" id="PF08544"/>
    </source>
</evidence>
<feature type="domain" description="GHMP kinase N-terminal" evidence="6">
    <location>
        <begin position="79"/>
        <end position="146"/>
    </location>
</feature>
<evidence type="ECO:0000256" key="4">
    <source>
        <dbReference type="ARBA" id="ARBA00022777"/>
    </source>
</evidence>
<dbReference type="InterPro" id="IPR006204">
    <property type="entry name" value="GHMP_kinase_N_dom"/>
</dbReference>
<keyword evidence="1" id="KW-0028">Amino-acid biosynthesis</keyword>
<dbReference type="InterPro" id="IPR013750">
    <property type="entry name" value="GHMP_kinase_C_dom"/>
</dbReference>
<dbReference type="GO" id="GO:0016301">
    <property type="term" value="F:kinase activity"/>
    <property type="evidence" value="ECO:0007669"/>
    <property type="project" value="UniProtKB-KW"/>
</dbReference>
<dbReference type="RefSeq" id="WP_068137086.1">
    <property type="nucleotide sequence ID" value="NZ_CP042914.1"/>
</dbReference>
<dbReference type="PANTHER" id="PTHR20861">
    <property type="entry name" value="HOMOSERINE/4-DIPHOSPHOCYTIDYL-2-C-METHYL-D-ERYTHRITOL KINASE"/>
    <property type="match status" value="1"/>
</dbReference>
<evidence type="ECO:0000256" key="1">
    <source>
        <dbReference type="ARBA" id="ARBA00022605"/>
    </source>
</evidence>
<dbReference type="InterPro" id="IPR014721">
    <property type="entry name" value="Ribsml_uS5_D2-typ_fold_subgr"/>
</dbReference>
<dbReference type="Pfam" id="PF08544">
    <property type="entry name" value="GHMP_kinases_C"/>
    <property type="match status" value="1"/>
</dbReference>
<sequence length="326" mass="35009">MPSLTEKSTTDPQALEVRTGARLHFGLLDTVAPFGGIGMMIDQPVTHIRLQSATAFSVVGPTAEQPEPEHSELNRRVSDVARRFSQQQSWSGLPSVRITVLRRPAPHSGLGTGTQLAMAVAAGLRRWFDADLPDATIIREVAARGTRSGVGSYGFFSGGLVVDSHPPRRLSVPDAWRVVLLRPRQAPAAVSGRDENQRFATLQQGRPAQRRELEACLAERLEPLARGGRFQAFAEAVREYNYLSGMLFADSQGGPYNGPQVTQLVEDLRQMGYAGVGQSSWGPTVFALCANLANAERLAANPPSSVADAHVAAPLNAAASIAQRVV</sequence>
<dbReference type="PIRSF" id="PIRSF004884">
    <property type="entry name" value="Sugar_kin_arch"/>
    <property type="match status" value="1"/>
</dbReference>
<feature type="domain" description="GHMP kinase C-terminal" evidence="7">
    <location>
        <begin position="225"/>
        <end position="300"/>
    </location>
</feature>
<dbReference type="Gene3D" id="3.30.230.10">
    <property type="match status" value="1"/>
</dbReference>
<evidence type="ECO:0000256" key="2">
    <source>
        <dbReference type="ARBA" id="ARBA00022679"/>
    </source>
</evidence>
<reference evidence="8 9" key="1">
    <citation type="submission" date="2019-08" db="EMBL/GenBank/DDBJ databases">
        <title>Deep-cultivation of Planctomycetes and their phenomic and genomic characterization uncovers novel biology.</title>
        <authorList>
            <person name="Wiegand S."/>
            <person name="Jogler M."/>
            <person name="Boedeker C."/>
            <person name="Pinto D."/>
            <person name="Vollmers J."/>
            <person name="Rivas-Marin E."/>
            <person name="Kohn T."/>
            <person name="Peeters S.H."/>
            <person name="Heuer A."/>
            <person name="Rast P."/>
            <person name="Oberbeckmann S."/>
            <person name="Bunk B."/>
            <person name="Jeske O."/>
            <person name="Meyerdierks A."/>
            <person name="Storesund J.E."/>
            <person name="Kallscheuer N."/>
            <person name="Luecker S."/>
            <person name="Lage O.M."/>
            <person name="Pohl T."/>
            <person name="Merkel B.J."/>
            <person name="Hornburger P."/>
            <person name="Mueller R.-W."/>
            <person name="Bruemmer F."/>
            <person name="Labrenz M."/>
            <person name="Spormann A.M."/>
            <person name="Op den Camp H."/>
            <person name="Overmann J."/>
            <person name="Amann R."/>
            <person name="Jetten M.S.M."/>
            <person name="Mascher T."/>
            <person name="Medema M.H."/>
            <person name="Devos D.P."/>
            <person name="Kaster A.-K."/>
            <person name="Ovreas L."/>
            <person name="Rohde M."/>
            <person name="Galperin M.Y."/>
            <person name="Jogler C."/>
        </authorList>
    </citation>
    <scope>NUCLEOTIDE SEQUENCE [LARGE SCALE GENOMIC DNA]</scope>
    <source>
        <strain evidence="8 9">UC8</strain>
    </source>
</reference>
<name>A0A5B9QW64_9BACT</name>
<dbReference type="AlphaFoldDB" id="A0A5B9QW64"/>
<dbReference type="InterPro" id="IPR020568">
    <property type="entry name" value="Ribosomal_Su5_D2-typ_SF"/>
</dbReference>
<dbReference type="PANTHER" id="PTHR20861:SF1">
    <property type="entry name" value="HOMOSERINE KINASE"/>
    <property type="match status" value="1"/>
</dbReference>
<dbReference type="OrthoDB" id="1492801at2"/>
<evidence type="ECO:0000259" key="6">
    <source>
        <dbReference type="Pfam" id="PF00288"/>
    </source>
</evidence>
<evidence type="ECO:0000256" key="5">
    <source>
        <dbReference type="ARBA" id="ARBA00022840"/>
    </source>
</evidence>
<accession>A0A5B9QW64</accession>